<reference evidence="2" key="1">
    <citation type="journal article" date="2019" name="Int. J. Syst. Evol. Microbiol.">
        <title>The Global Catalogue of Microorganisms (GCM) 10K type strain sequencing project: providing services to taxonomists for standard genome sequencing and annotation.</title>
        <authorList>
            <consortium name="The Broad Institute Genomics Platform"/>
            <consortium name="The Broad Institute Genome Sequencing Center for Infectious Disease"/>
            <person name="Wu L."/>
            <person name="Ma J."/>
        </authorList>
    </citation>
    <scope>NUCLEOTIDE SEQUENCE [LARGE SCALE GENOMIC DNA]</scope>
    <source>
        <strain evidence="2">KCTC 33676</strain>
    </source>
</reference>
<organism evidence="1 2">
    <name type="scientific">Marinicrinis sediminis</name>
    <dbReference type="NCBI Taxonomy" id="1652465"/>
    <lineage>
        <taxon>Bacteria</taxon>
        <taxon>Bacillati</taxon>
        <taxon>Bacillota</taxon>
        <taxon>Bacilli</taxon>
        <taxon>Bacillales</taxon>
        <taxon>Paenibacillaceae</taxon>
    </lineage>
</organism>
<dbReference type="Proteomes" id="UP001597497">
    <property type="component" value="Unassembled WGS sequence"/>
</dbReference>
<accession>A0ABW5RD88</accession>
<proteinExistence type="predicted"/>
<sequence length="78" mass="8925">MQPQANSLNTTDYAVIEQALREAMNRGTDYQVMMQYRDVLTKLQGYPSETGAFSMEQTRNQSAELDGFRYDYDDNAGL</sequence>
<evidence type="ECO:0000313" key="1">
    <source>
        <dbReference type="EMBL" id="MFD2673037.1"/>
    </source>
</evidence>
<protein>
    <submittedName>
        <fullName evidence="1">Uncharacterized protein</fullName>
    </submittedName>
</protein>
<gene>
    <name evidence="1" type="ORF">ACFSUC_15815</name>
</gene>
<evidence type="ECO:0000313" key="2">
    <source>
        <dbReference type="Proteomes" id="UP001597497"/>
    </source>
</evidence>
<dbReference type="RefSeq" id="WP_379930593.1">
    <property type="nucleotide sequence ID" value="NZ_JBHUMM010000043.1"/>
</dbReference>
<comment type="caution">
    <text evidence="1">The sequence shown here is derived from an EMBL/GenBank/DDBJ whole genome shotgun (WGS) entry which is preliminary data.</text>
</comment>
<name>A0ABW5RD88_9BACL</name>
<dbReference type="EMBL" id="JBHUMM010000043">
    <property type="protein sequence ID" value="MFD2673037.1"/>
    <property type="molecule type" value="Genomic_DNA"/>
</dbReference>
<keyword evidence="2" id="KW-1185">Reference proteome</keyword>